<evidence type="ECO:0008006" key="3">
    <source>
        <dbReference type="Google" id="ProtNLM"/>
    </source>
</evidence>
<protein>
    <recommendedName>
        <fullName evidence="3">MADF domain-containing protein</fullName>
    </recommendedName>
</protein>
<sequence>MLTCSETYITKNKHARSVALQIVQEELFECRPNTTIIEIKLKFNDLKTTFMTEYRKMIESKKSGAGDENLYKPTIWYFDHFLTIVRSNNHFYDSDSALYTVDVDDNVEVEYQESELDTTITATTHMPKDLEQARPSRKRKHLENDVLSEATNALQKISLAVDKRQTIHAPE</sequence>
<dbReference type="EMBL" id="JARPUR010000001">
    <property type="protein sequence ID" value="KAK4886452.1"/>
    <property type="molecule type" value="Genomic_DNA"/>
</dbReference>
<evidence type="ECO:0000313" key="2">
    <source>
        <dbReference type="Proteomes" id="UP001353858"/>
    </source>
</evidence>
<keyword evidence="2" id="KW-1185">Reference proteome</keyword>
<proteinExistence type="predicted"/>
<dbReference type="AlphaFoldDB" id="A0AAN7PHA2"/>
<accession>A0AAN7PHA2</accession>
<organism evidence="1 2">
    <name type="scientific">Aquatica leii</name>
    <dbReference type="NCBI Taxonomy" id="1421715"/>
    <lineage>
        <taxon>Eukaryota</taxon>
        <taxon>Metazoa</taxon>
        <taxon>Ecdysozoa</taxon>
        <taxon>Arthropoda</taxon>
        <taxon>Hexapoda</taxon>
        <taxon>Insecta</taxon>
        <taxon>Pterygota</taxon>
        <taxon>Neoptera</taxon>
        <taxon>Endopterygota</taxon>
        <taxon>Coleoptera</taxon>
        <taxon>Polyphaga</taxon>
        <taxon>Elateriformia</taxon>
        <taxon>Elateroidea</taxon>
        <taxon>Lampyridae</taxon>
        <taxon>Luciolinae</taxon>
        <taxon>Aquatica</taxon>
    </lineage>
</organism>
<dbReference type="PANTHER" id="PTHR21505">
    <property type="entry name" value="MADF DOMAIN-CONTAINING PROTEIN-RELATED"/>
    <property type="match status" value="1"/>
</dbReference>
<reference evidence="2" key="1">
    <citation type="submission" date="2023-01" db="EMBL/GenBank/DDBJ databases">
        <title>Key to firefly adult light organ development and bioluminescence: homeobox transcription factors regulate luciferase expression and transportation to peroxisome.</title>
        <authorList>
            <person name="Fu X."/>
        </authorList>
    </citation>
    <scope>NUCLEOTIDE SEQUENCE [LARGE SCALE GENOMIC DNA]</scope>
</reference>
<name>A0AAN7PHA2_9COLE</name>
<dbReference type="PANTHER" id="PTHR21505:SF12">
    <property type="entry name" value="MADF DOMAIN-CONTAINING PROTEIN-RELATED"/>
    <property type="match status" value="1"/>
</dbReference>
<dbReference type="Proteomes" id="UP001353858">
    <property type="component" value="Unassembled WGS sequence"/>
</dbReference>
<gene>
    <name evidence="1" type="ORF">RN001_002723</name>
</gene>
<comment type="caution">
    <text evidence="1">The sequence shown here is derived from an EMBL/GenBank/DDBJ whole genome shotgun (WGS) entry which is preliminary data.</text>
</comment>
<evidence type="ECO:0000313" key="1">
    <source>
        <dbReference type="EMBL" id="KAK4886452.1"/>
    </source>
</evidence>